<keyword evidence="1" id="KW-0472">Membrane</keyword>
<feature type="transmembrane region" description="Helical" evidence="1">
    <location>
        <begin position="44"/>
        <end position="69"/>
    </location>
</feature>
<dbReference type="Proteomes" id="UP000183180">
    <property type="component" value="Unassembled WGS sequence"/>
</dbReference>
<name>A0A1H2LD79_9ACTN</name>
<evidence type="ECO:0000313" key="2">
    <source>
        <dbReference type="EMBL" id="SDU78588.1"/>
    </source>
</evidence>
<keyword evidence="1" id="KW-1133">Transmembrane helix</keyword>
<dbReference type="OrthoDB" id="4382063at2"/>
<evidence type="ECO:0000256" key="1">
    <source>
        <dbReference type="SAM" id="Phobius"/>
    </source>
</evidence>
<protein>
    <submittedName>
        <fullName evidence="2">Uncharacterized protein</fullName>
    </submittedName>
</protein>
<evidence type="ECO:0000313" key="3">
    <source>
        <dbReference type="Proteomes" id="UP000183180"/>
    </source>
</evidence>
<dbReference type="STRING" id="158898.SAMN04488548_13645"/>
<organism evidence="2 3">
    <name type="scientific">Gordonia westfalica</name>
    <dbReference type="NCBI Taxonomy" id="158898"/>
    <lineage>
        <taxon>Bacteria</taxon>
        <taxon>Bacillati</taxon>
        <taxon>Actinomycetota</taxon>
        <taxon>Actinomycetes</taxon>
        <taxon>Mycobacteriales</taxon>
        <taxon>Gordoniaceae</taxon>
        <taxon>Gordonia</taxon>
    </lineage>
</organism>
<reference evidence="2 3" key="1">
    <citation type="submission" date="2016-10" db="EMBL/GenBank/DDBJ databases">
        <authorList>
            <person name="de Groot N.N."/>
        </authorList>
    </citation>
    <scope>NUCLEOTIDE SEQUENCE [LARGE SCALE GENOMIC DNA]</scope>
    <source>
        <strain evidence="2 3">DSM 44215</strain>
    </source>
</reference>
<sequence length="112" mass="12356">MSAMRDLTPNDLGVLLSVFAVLLLAFGADFHFSRRIAKRHKLSARIFMTVNVVGELATAVALVLTWVALWSPAAWERIDNLLVFGPGTLAMLCVVILTVETVISRTTDAWRD</sequence>
<gene>
    <name evidence="2" type="ORF">SAMN04488548_13645</name>
</gene>
<keyword evidence="1" id="KW-0812">Transmembrane</keyword>
<dbReference type="RefSeq" id="WP_074853388.1">
    <property type="nucleotide sequence ID" value="NZ_FNLM01000036.1"/>
</dbReference>
<accession>A0A1H2LD79</accession>
<feature type="transmembrane region" description="Helical" evidence="1">
    <location>
        <begin position="81"/>
        <end position="103"/>
    </location>
</feature>
<dbReference type="EMBL" id="FNLM01000036">
    <property type="protein sequence ID" value="SDU78588.1"/>
    <property type="molecule type" value="Genomic_DNA"/>
</dbReference>
<dbReference type="AlphaFoldDB" id="A0A1H2LD79"/>
<feature type="transmembrane region" description="Helical" evidence="1">
    <location>
        <begin position="12"/>
        <end position="32"/>
    </location>
</feature>
<proteinExistence type="predicted"/>